<dbReference type="PANTHER" id="PTHR28626">
    <property type="entry name" value="SRR1-LIKE PROTEIN"/>
    <property type="match status" value="1"/>
</dbReference>
<dbReference type="Pfam" id="PF07985">
    <property type="entry name" value="SRR1"/>
    <property type="match status" value="1"/>
</dbReference>
<reference evidence="3" key="1">
    <citation type="submission" date="2021-12" db="EMBL/GenBank/DDBJ databases">
        <authorList>
            <person name="King R."/>
        </authorList>
    </citation>
    <scope>NUCLEOTIDE SEQUENCE</scope>
</reference>
<name>A0A9P0F0B7_BEMTA</name>
<dbReference type="KEGG" id="btab:109043579"/>
<comment type="similarity">
    <text evidence="1">Belongs to the SRR1 family.</text>
</comment>
<evidence type="ECO:0000256" key="1">
    <source>
        <dbReference type="ARBA" id="ARBA00009856"/>
    </source>
</evidence>
<dbReference type="GO" id="GO:0005737">
    <property type="term" value="C:cytoplasm"/>
    <property type="evidence" value="ECO:0007669"/>
    <property type="project" value="TreeGrafter"/>
</dbReference>
<dbReference type="GO" id="GO:0005634">
    <property type="term" value="C:nucleus"/>
    <property type="evidence" value="ECO:0007669"/>
    <property type="project" value="TreeGrafter"/>
</dbReference>
<dbReference type="InterPro" id="IPR040044">
    <property type="entry name" value="SRR1L"/>
</dbReference>
<keyword evidence="4" id="KW-1185">Reference proteome</keyword>
<evidence type="ECO:0000313" key="4">
    <source>
        <dbReference type="Proteomes" id="UP001152759"/>
    </source>
</evidence>
<dbReference type="InterPro" id="IPR012942">
    <property type="entry name" value="SRR1-like"/>
</dbReference>
<dbReference type="PANTHER" id="PTHR28626:SF3">
    <property type="entry name" value="SRR1-LIKE PROTEIN"/>
    <property type="match status" value="1"/>
</dbReference>
<feature type="domain" description="SRR1-like" evidence="2">
    <location>
        <begin position="76"/>
        <end position="235"/>
    </location>
</feature>
<evidence type="ECO:0000259" key="2">
    <source>
        <dbReference type="Pfam" id="PF07985"/>
    </source>
</evidence>
<sequence>MSLEGDSAAEVWLKVVSKNRKRRKTPVFSCSGEGSIDAHQHSAAYIEKRVIEAEKEVEHSVFYSSFLNSLNLSLNEVGSTIQVILCYGIGSIAASVTSRFQLALVLLLKKRFQANVSVYDPIFSDLDKVLLNKFDLHVIAGPNNVKPEVNAETLVIFPHVPKELIENFLQVNWQRNLSKCYLLCNSFSKIREDNLDLILQKNYYHLYQAFNFHSEYRISNNFRFKDVFNDLSIHIFSTV</sequence>
<dbReference type="Proteomes" id="UP001152759">
    <property type="component" value="Chromosome 2"/>
</dbReference>
<dbReference type="EMBL" id="OU963863">
    <property type="protein sequence ID" value="CAH0384332.1"/>
    <property type="molecule type" value="Genomic_DNA"/>
</dbReference>
<gene>
    <name evidence="3" type="ORF">BEMITA_LOCUS3664</name>
</gene>
<proteinExistence type="inferred from homology"/>
<protein>
    <recommendedName>
        <fullName evidence="2">SRR1-like domain-containing protein</fullName>
    </recommendedName>
</protein>
<organism evidence="3 4">
    <name type="scientific">Bemisia tabaci</name>
    <name type="common">Sweetpotato whitefly</name>
    <name type="synonym">Aleurodes tabaci</name>
    <dbReference type="NCBI Taxonomy" id="7038"/>
    <lineage>
        <taxon>Eukaryota</taxon>
        <taxon>Metazoa</taxon>
        <taxon>Ecdysozoa</taxon>
        <taxon>Arthropoda</taxon>
        <taxon>Hexapoda</taxon>
        <taxon>Insecta</taxon>
        <taxon>Pterygota</taxon>
        <taxon>Neoptera</taxon>
        <taxon>Paraneoptera</taxon>
        <taxon>Hemiptera</taxon>
        <taxon>Sternorrhyncha</taxon>
        <taxon>Aleyrodoidea</taxon>
        <taxon>Aleyrodidae</taxon>
        <taxon>Aleyrodinae</taxon>
        <taxon>Bemisia</taxon>
    </lineage>
</organism>
<accession>A0A9P0F0B7</accession>
<evidence type="ECO:0000313" key="3">
    <source>
        <dbReference type="EMBL" id="CAH0384332.1"/>
    </source>
</evidence>
<dbReference type="AlphaFoldDB" id="A0A9P0F0B7"/>